<dbReference type="SUPFAM" id="SSF81419">
    <property type="entry name" value="Mitochondrial cytochrome c oxidase subunit VIIa"/>
    <property type="match status" value="1"/>
</dbReference>
<protein>
    <submittedName>
        <fullName evidence="7">Uncharacterized protein</fullName>
    </submittedName>
</protein>
<name>A0A9P0DJE7_PHACE</name>
<dbReference type="PANTHER" id="PTHR10510">
    <property type="entry name" value="CYTOCHROME C OXIDASE POLYPEPTIDE 7A"/>
    <property type="match status" value="1"/>
</dbReference>
<comment type="subcellular location">
    <subcellularLocation>
        <location evidence="1">Mitochondrion inner membrane</location>
    </subcellularLocation>
</comment>
<evidence type="ECO:0000256" key="1">
    <source>
        <dbReference type="ARBA" id="ARBA00004273"/>
    </source>
</evidence>
<keyword evidence="3" id="KW-0999">Mitochondrion inner membrane</keyword>
<evidence type="ECO:0000256" key="6">
    <source>
        <dbReference type="SAM" id="Phobius"/>
    </source>
</evidence>
<dbReference type="PANTHER" id="PTHR10510:SF11">
    <property type="entry name" value="CYTOCHROME C OXIDASE SUBUNIT 7A, MITOCHONDRIAL"/>
    <property type="match status" value="1"/>
</dbReference>
<dbReference type="GO" id="GO:0097250">
    <property type="term" value="P:mitochondrial respirasome assembly"/>
    <property type="evidence" value="ECO:0007669"/>
    <property type="project" value="TreeGrafter"/>
</dbReference>
<evidence type="ECO:0000256" key="5">
    <source>
        <dbReference type="ARBA" id="ARBA00023136"/>
    </source>
</evidence>
<keyword evidence="6" id="KW-1133">Transmembrane helix</keyword>
<dbReference type="GO" id="GO:0002082">
    <property type="term" value="P:regulation of oxidative phosphorylation"/>
    <property type="evidence" value="ECO:0007669"/>
    <property type="project" value="TreeGrafter"/>
</dbReference>
<evidence type="ECO:0000256" key="3">
    <source>
        <dbReference type="ARBA" id="ARBA00022792"/>
    </source>
</evidence>
<gene>
    <name evidence="7" type="ORF">PHAECO_LOCUS7656</name>
</gene>
<feature type="transmembrane region" description="Helical" evidence="6">
    <location>
        <begin position="57"/>
        <end position="79"/>
    </location>
</feature>
<dbReference type="GO" id="GO:0045277">
    <property type="term" value="C:respiratory chain complex IV"/>
    <property type="evidence" value="ECO:0007669"/>
    <property type="project" value="InterPro"/>
</dbReference>
<dbReference type="Proteomes" id="UP001153737">
    <property type="component" value="Chromosome 3"/>
</dbReference>
<dbReference type="GO" id="GO:0006123">
    <property type="term" value="P:mitochondrial electron transport, cytochrome c to oxygen"/>
    <property type="evidence" value="ECO:0007669"/>
    <property type="project" value="InterPro"/>
</dbReference>
<dbReference type="EMBL" id="OU896709">
    <property type="protein sequence ID" value="CAH1159652.1"/>
    <property type="molecule type" value="Genomic_DNA"/>
</dbReference>
<accession>A0A9P0DJE7</accession>
<keyword evidence="6" id="KW-0812">Transmembrane</keyword>
<proteinExistence type="inferred from homology"/>
<dbReference type="OrthoDB" id="5966508at2759"/>
<comment type="similarity">
    <text evidence="2">Belongs to the cytochrome c oxidase VIIa family.</text>
</comment>
<keyword evidence="4" id="KW-0496">Mitochondrion</keyword>
<evidence type="ECO:0000256" key="4">
    <source>
        <dbReference type="ARBA" id="ARBA00023128"/>
    </source>
</evidence>
<reference evidence="7" key="2">
    <citation type="submission" date="2022-10" db="EMBL/GenBank/DDBJ databases">
        <authorList>
            <consortium name="ENA_rothamsted_submissions"/>
            <consortium name="culmorum"/>
            <person name="King R."/>
        </authorList>
    </citation>
    <scope>NUCLEOTIDE SEQUENCE</scope>
</reference>
<evidence type="ECO:0000313" key="7">
    <source>
        <dbReference type="EMBL" id="CAH1159652.1"/>
    </source>
</evidence>
<sequence length="87" mass="9846">MATKLFNLTKICTQVTEKSPIPKQSKRFLSESMRKKYERFQIDDGVPVYKKNGAPDVILLSITTLLIAIGLADGLYSILQLSFPRKK</sequence>
<reference evidence="7" key="1">
    <citation type="submission" date="2022-01" db="EMBL/GenBank/DDBJ databases">
        <authorList>
            <person name="King R."/>
        </authorList>
    </citation>
    <scope>NUCLEOTIDE SEQUENCE</scope>
</reference>
<dbReference type="InterPro" id="IPR036539">
    <property type="entry name" value="Cyt_c_oxidase_su7a_sf"/>
</dbReference>
<dbReference type="AlphaFoldDB" id="A0A9P0DJE7"/>
<keyword evidence="8" id="KW-1185">Reference proteome</keyword>
<organism evidence="7 8">
    <name type="scientific">Phaedon cochleariae</name>
    <name type="common">Mustard beetle</name>
    <dbReference type="NCBI Taxonomy" id="80249"/>
    <lineage>
        <taxon>Eukaryota</taxon>
        <taxon>Metazoa</taxon>
        <taxon>Ecdysozoa</taxon>
        <taxon>Arthropoda</taxon>
        <taxon>Hexapoda</taxon>
        <taxon>Insecta</taxon>
        <taxon>Pterygota</taxon>
        <taxon>Neoptera</taxon>
        <taxon>Endopterygota</taxon>
        <taxon>Coleoptera</taxon>
        <taxon>Polyphaga</taxon>
        <taxon>Cucujiformia</taxon>
        <taxon>Chrysomeloidea</taxon>
        <taxon>Chrysomelidae</taxon>
        <taxon>Chrysomelinae</taxon>
        <taxon>Chrysomelini</taxon>
        <taxon>Phaedon</taxon>
    </lineage>
</organism>
<dbReference type="InterPro" id="IPR003177">
    <property type="entry name" value="Cytc_oxidase_su7a_met"/>
</dbReference>
<evidence type="ECO:0000313" key="8">
    <source>
        <dbReference type="Proteomes" id="UP001153737"/>
    </source>
</evidence>
<keyword evidence="5 6" id="KW-0472">Membrane</keyword>
<dbReference type="GO" id="GO:0005743">
    <property type="term" value="C:mitochondrial inner membrane"/>
    <property type="evidence" value="ECO:0007669"/>
    <property type="project" value="UniProtKB-SubCell"/>
</dbReference>
<dbReference type="Gene3D" id="4.10.91.10">
    <property type="entry name" value="Cytochrome c oxidase, subunit VIIa"/>
    <property type="match status" value="1"/>
</dbReference>
<evidence type="ECO:0000256" key="2">
    <source>
        <dbReference type="ARBA" id="ARBA00009331"/>
    </source>
</evidence>